<dbReference type="InterPro" id="IPR047976">
    <property type="entry name" value="Anti_VapB2-like"/>
</dbReference>
<protein>
    <submittedName>
        <fullName evidence="5">Antitoxin</fullName>
    </submittedName>
</protein>
<evidence type="ECO:0000313" key="6">
    <source>
        <dbReference type="Proteomes" id="UP001597295"/>
    </source>
</evidence>
<keyword evidence="2" id="KW-0238">DNA-binding</keyword>
<dbReference type="PANTHER" id="PTHR37550">
    <property type="entry name" value="ANTITOXIN VAPB1"/>
    <property type="match status" value="1"/>
</dbReference>
<feature type="compositionally biased region" description="Basic and acidic residues" evidence="3">
    <location>
        <begin position="69"/>
        <end position="81"/>
    </location>
</feature>
<dbReference type="Gene3D" id="2.10.260.10">
    <property type="match status" value="1"/>
</dbReference>
<organism evidence="5 6">
    <name type="scientific">Lacibacterium aquatile</name>
    <dbReference type="NCBI Taxonomy" id="1168082"/>
    <lineage>
        <taxon>Bacteria</taxon>
        <taxon>Pseudomonadati</taxon>
        <taxon>Pseudomonadota</taxon>
        <taxon>Alphaproteobacteria</taxon>
        <taxon>Rhodospirillales</taxon>
        <taxon>Rhodospirillaceae</taxon>
    </lineage>
</organism>
<gene>
    <name evidence="5" type="ORF">ACFSM5_05100</name>
</gene>
<evidence type="ECO:0000313" key="5">
    <source>
        <dbReference type="EMBL" id="MFD2262255.1"/>
    </source>
</evidence>
<sequence>METAKVFWSGRSQAVRLPKEYRFNTDEVRIRRHGNALILEPIAQDWAWLDAVTGPVDADFADAAADQPEPQRRPGLDDIFE</sequence>
<dbReference type="InterPro" id="IPR007159">
    <property type="entry name" value="SpoVT-AbrB_dom"/>
</dbReference>
<name>A0ABW5DSI8_9PROT</name>
<dbReference type="EMBL" id="JBHUIP010000003">
    <property type="protein sequence ID" value="MFD2262255.1"/>
    <property type="molecule type" value="Genomic_DNA"/>
</dbReference>
<evidence type="ECO:0000256" key="3">
    <source>
        <dbReference type="SAM" id="MobiDB-lite"/>
    </source>
</evidence>
<evidence type="ECO:0000256" key="2">
    <source>
        <dbReference type="PROSITE-ProRule" id="PRU01076"/>
    </source>
</evidence>
<accession>A0ABW5DSI8</accession>
<reference evidence="6" key="1">
    <citation type="journal article" date="2019" name="Int. J. Syst. Evol. Microbiol.">
        <title>The Global Catalogue of Microorganisms (GCM) 10K type strain sequencing project: providing services to taxonomists for standard genome sequencing and annotation.</title>
        <authorList>
            <consortium name="The Broad Institute Genomics Platform"/>
            <consortium name="The Broad Institute Genome Sequencing Center for Infectious Disease"/>
            <person name="Wu L."/>
            <person name="Ma J."/>
        </authorList>
    </citation>
    <scope>NUCLEOTIDE SEQUENCE [LARGE SCALE GENOMIC DNA]</scope>
    <source>
        <strain evidence="6">CGMCC 1.19062</strain>
    </source>
</reference>
<dbReference type="SUPFAM" id="SSF89447">
    <property type="entry name" value="AbrB/MazE/MraZ-like"/>
    <property type="match status" value="1"/>
</dbReference>
<proteinExistence type="inferred from homology"/>
<comment type="similarity">
    <text evidence="1">Belongs to the VapB family.</text>
</comment>
<dbReference type="InterPro" id="IPR037914">
    <property type="entry name" value="SpoVT-AbrB_sf"/>
</dbReference>
<feature type="domain" description="SpoVT-AbrB" evidence="4">
    <location>
        <begin position="4"/>
        <end position="44"/>
    </location>
</feature>
<evidence type="ECO:0000256" key="1">
    <source>
        <dbReference type="ARBA" id="ARBA00007924"/>
    </source>
</evidence>
<dbReference type="PANTHER" id="PTHR37550:SF1">
    <property type="entry name" value="SSL1300 PROTEIN"/>
    <property type="match status" value="1"/>
</dbReference>
<dbReference type="InterPro" id="IPR051734">
    <property type="entry name" value="VapB_TA_antitoxins"/>
</dbReference>
<feature type="region of interest" description="Disordered" evidence="3">
    <location>
        <begin position="59"/>
        <end position="81"/>
    </location>
</feature>
<dbReference type="RefSeq" id="WP_379875175.1">
    <property type="nucleotide sequence ID" value="NZ_JBHUIP010000003.1"/>
</dbReference>
<dbReference type="Pfam" id="PF04014">
    <property type="entry name" value="MazE_antitoxin"/>
    <property type="match status" value="1"/>
</dbReference>
<dbReference type="NCBIfam" id="NF040493">
    <property type="entry name" value="TA_anti_VapB"/>
    <property type="match status" value="1"/>
</dbReference>
<dbReference type="SMART" id="SM00966">
    <property type="entry name" value="SpoVT_AbrB"/>
    <property type="match status" value="1"/>
</dbReference>
<comment type="caution">
    <text evidence="5">The sequence shown here is derived from an EMBL/GenBank/DDBJ whole genome shotgun (WGS) entry which is preliminary data.</text>
</comment>
<evidence type="ECO:0000259" key="4">
    <source>
        <dbReference type="PROSITE" id="PS51740"/>
    </source>
</evidence>
<keyword evidence="6" id="KW-1185">Reference proteome</keyword>
<dbReference type="Proteomes" id="UP001597295">
    <property type="component" value="Unassembled WGS sequence"/>
</dbReference>
<dbReference type="PROSITE" id="PS51740">
    <property type="entry name" value="SPOVT_ABRB"/>
    <property type="match status" value="1"/>
</dbReference>